<keyword evidence="2" id="KW-1185">Reference proteome</keyword>
<evidence type="ECO:0000313" key="1">
    <source>
        <dbReference type="EMBL" id="MDQ0480330.1"/>
    </source>
</evidence>
<comment type="caution">
    <text evidence="1">The sequence shown here is derived from an EMBL/GenBank/DDBJ whole genome shotgun (WGS) entry which is preliminary data.</text>
</comment>
<organism evidence="1 2">
    <name type="scientific">Hathewaya limosa</name>
    <name type="common">Clostridium limosum</name>
    <dbReference type="NCBI Taxonomy" id="1536"/>
    <lineage>
        <taxon>Bacteria</taxon>
        <taxon>Bacillati</taxon>
        <taxon>Bacillota</taxon>
        <taxon>Clostridia</taxon>
        <taxon>Eubacteriales</taxon>
        <taxon>Clostridiaceae</taxon>
        <taxon>Hathewaya</taxon>
    </lineage>
</organism>
<proteinExistence type="predicted"/>
<accession>A0ABU0JTB7</accession>
<dbReference type="Pfam" id="PF01209">
    <property type="entry name" value="Ubie_methyltran"/>
    <property type="match status" value="1"/>
</dbReference>
<evidence type="ECO:0000313" key="2">
    <source>
        <dbReference type="Proteomes" id="UP001224418"/>
    </source>
</evidence>
<dbReference type="Gene3D" id="3.40.50.150">
    <property type="entry name" value="Vaccinia Virus protein VP39"/>
    <property type="match status" value="1"/>
</dbReference>
<keyword evidence="1" id="KW-0830">Ubiquinone</keyword>
<dbReference type="PANTHER" id="PTHR43591">
    <property type="entry name" value="METHYLTRANSFERASE"/>
    <property type="match status" value="1"/>
</dbReference>
<reference evidence="1 2" key="1">
    <citation type="submission" date="2023-07" db="EMBL/GenBank/DDBJ databases">
        <title>Genomic Encyclopedia of Type Strains, Phase IV (KMG-IV): sequencing the most valuable type-strain genomes for metagenomic binning, comparative biology and taxonomic classification.</title>
        <authorList>
            <person name="Goeker M."/>
        </authorList>
    </citation>
    <scope>NUCLEOTIDE SEQUENCE [LARGE SCALE GENOMIC DNA]</scope>
    <source>
        <strain evidence="1 2">DSM 1400</strain>
    </source>
</reference>
<dbReference type="Proteomes" id="UP001224418">
    <property type="component" value="Unassembled WGS sequence"/>
</dbReference>
<gene>
    <name evidence="1" type="ORF">QOZ93_002078</name>
</gene>
<dbReference type="InterPro" id="IPR029063">
    <property type="entry name" value="SAM-dependent_MTases_sf"/>
</dbReference>
<dbReference type="CDD" id="cd02440">
    <property type="entry name" value="AdoMet_MTases"/>
    <property type="match status" value="1"/>
</dbReference>
<dbReference type="SUPFAM" id="SSF53335">
    <property type="entry name" value="S-adenosyl-L-methionine-dependent methyltransferases"/>
    <property type="match status" value="1"/>
</dbReference>
<dbReference type="RefSeq" id="WP_307356252.1">
    <property type="nucleotide sequence ID" value="NZ_BAAACJ010000013.1"/>
</dbReference>
<name>A0ABU0JTB7_HATLI</name>
<sequence>MYKNLCSILICPKCKKAMSLSVIKEENQEVIEGTLTCSNDHKWLIRDGVIYFNSKEQTITNAWEDAYKYKKYEEIDNEILKNTPENMKRIYTKTIDFFINEVNKGTNNKLILDIATGRGILVTNLARSIKTDCEIICCDLSFQVLKYDRLKIKKINPNLKVNYIACDATNLPIKDNSIDLSLSFFGIHNMFDKIPGGIKEAKRVLKPGKQLLNTSMCIKNDSKGYKVLKEVLNSQETYNCEEFFTESGCKEVHEKADFSKVNMVKIAEDIGAKALNDLLPFEGEWFSIIVSQCFKNK</sequence>
<protein>
    <submittedName>
        <fullName evidence="1">Ubiquinone/menaquinone biosynthesis C-methylase UbiE/uncharacterized protein YbaR (Trm112 family)</fullName>
    </submittedName>
</protein>
<dbReference type="PANTHER" id="PTHR43591:SF24">
    <property type="entry name" value="2-METHOXY-6-POLYPRENYL-1,4-BENZOQUINOL METHYLASE, MITOCHONDRIAL"/>
    <property type="match status" value="1"/>
</dbReference>
<dbReference type="EMBL" id="JAUSWN010000017">
    <property type="protein sequence ID" value="MDQ0480330.1"/>
    <property type="molecule type" value="Genomic_DNA"/>
</dbReference>